<reference evidence="1 2" key="1">
    <citation type="submission" date="2018-06" db="EMBL/GenBank/DDBJ databases">
        <authorList>
            <consortium name="Pathogen Informatics"/>
            <person name="Doyle S."/>
        </authorList>
    </citation>
    <scope>NUCLEOTIDE SEQUENCE [LARGE SCALE GENOMIC DNA]</scope>
    <source>
        <strain evidence="1 2">NCTC12862</strain>
    </source>
</reference>
<organism evidence="1 2">
    <name type="scientific">Bartonella doshiae</name>
    <dbReference type="NCBI Taxonomy" id="33044"/>
    <lineage>
        <taxon>Bacteria</taxon>
        <taxon>Pseudomonadati</taxon>
        <taxon>Pseudomonadota</taxon>
        <taxon>Alphaproteobacteria</taxon>
        <taxon>Hyphomicrobiales</taxon>
        <taxon>Bartonellaceae</taxon>
        <taxon>Bartonella</taxon>
    </lineage>
</organism>
<gene>
    <name evidence="1" type="ORF">NCTC12862_00246</name>
</gene>
<name>A0A380ZBY3_BARDO</name>
<dbReference type="AlphaFoldDB" id="A0A380ZBY3"/>
<protein>
    <submittedName>
        <fullName evidence="1">Uncharacterized protein</fullName>
    </submittedName>
</protein>
<dbReference type="EMBL" id="UFTF01000001">
    <property type="protein sequence ID" value="SUV44497.1"/>
    <property type="molecule type" value="Genomic_DNA"/>
</dbReference>
<dbReference type="Proteomes" id="UP000254950">
    <property type="component" value="Unassembled WGS sequence"/>
</dbReference>
<evidence type="ECO:0000313" key="1">
    <source>
        <dbReference type="EMBL" id="SUV44497.1"/>
    </source>
</evidence>
<sequence length="69" mass="8281">MINPDIWIRQIKSYGRFKKSLPVIFSIVNILNKVKDISQAINNFMNMTQWDFYFYLSPIIKLFFVSDTQ</sequence>
<proteinExistence type="predicted"/>
<evidence type="ECO:0000313" key="2">
    <source>
        <dbReference type="Proteomes" id="UP000254950"/>
    </source>
</evidence>
<dbReference type="STRING" id="33044.GCA_900005695_00527"/>
<accession>A0A380ZBY3</accession>